<evidence type="ECO:0000256" key="10">
    <source>
        <dbReference type="ARBA" id="ARBA00022833"/>
    </source>
</evidence>
<dbReference type="HAMAP" id="MF_00179">
    <property type="entry name" value="RibA"/>
    <property type="match status" value="1"/>
</dbReference>
<evidence type="ECO:0000256" key="9">
    <source>
        <dbReference type="ARBA" id="ARBA00022801"/>
    </source>
</evidence>
<comment type="cofactor">
    <cofactor evidence="17">
        <name>Mg(2+)</name>
        <dbReference type="ChEBI" id="CHEBI:18420"/>
    </cofactor>
    <cofactor evidence="17">
        <name>Mn(2+)</name>
        <dbReference type="ChEBI" id="CHEBI:29035"/>
    </cofactor>
    <text evidence="17">Binds 2 divalent metal cations per subunit. Magnesium or manganese.</text>
</comment>
<keyword evidence="9 17" id="KW-0378">Hydrolase</keyword>
<feature type="binding site" evidence="17">
    <location>
        <begin position="27"/>
        <end position="28"/>
    </location>
    <ligand>
        <name>D-ribulose 5-phosphate</name>
        <dbReference type="ChEBI" id="CHEBI:58121"/>
    </ligand>
</feature>
<reference evidence="19 20" key="1">
    <citation type="submission" date="2024-03" db="EMBL/GenBank/DDBJ databases">
        <title>A Dehalogenimonas Isolated from Estuarine Sediments Dihaloeliminates Chlorinated Alkanes.</title>
        <authorList>
            <person name="Yang Y."/>
            <person name="Wang H."/>
        </authorList>
    </citation>
    <scope>NUCLEOTIDE SEQUENCE [LARGE SCALE GENOMIC DNA]</scope>
    <source>
        <strain evidence="19 20">W</strain>
    </source>
</reference>
<dbReference type="NCBIfam" id="TIGR00505">
    <property type="entry name" value="ribA"/>
    <property type="match status" value="1"/>
</dbReference>
<dbReference type="PANTHER" id="PTHR21327:SF18">
    <property type="entry name" value="3,4-DIHYDROXY-2-BUTANONE 4-PHOSPHATE SYNTHASE"/>
    <property type="match status" value="1"/>
</dbReference>
<protein>
    <recommendedName>
        <fullName evidence="17">Riboflavin biosynthesis protein RibBA</fullName>
    </recommendedName>
    <domain>
        <recommendedName>
            <fullName evidence="17">3,4-dihydroxy-2-butanone 4-phosphate synthase</fullName>
            <shortName evidence="17">DHBP synthase</shortName>
            <ecNumber evidence="17">4.1.99.12</ecNumber>
        </recommendedName>
    </domain>
    <domain>
        <recommendedName>
            <fullName evidence="17">GTP cyclohydrolase-2</fullName>
            <ecNumber evidence="17">3.5.4.25</ecNumber>
        </recommendedName>
        <alternativeName>
            <fullName evidence="17">GTP cyclohydrolase II</fullName>
        </alternativeName>
    </domain>
</protein>
<dbReference type="SUPFAM" id="SSF55821">
    <property type="entry name" value="YrdC/RibB"/>
    <property type="match status" value="1"/>
</dbReference>
<feature type="binding site" evidence="17">
    <location>
        <begin position="296"/>
        <end position="298"/>
    </location>
    <ligand>
        <name>GTP</name>
        <dbReference type="ChEBI" id="CHEBI:37565"/>
    </ligand>
</feature>
<dbReference type="HAMAP" id="MF_00180">
    <property type="entry name" value="RibB"/>
    <property type="match status" value="1"/>
</dbReference>
<dbReference type="HAMAP" id="MF_01283">
    <property type="entry name" value="RibBA"/>
    <property type="match status" value="1"/>
</dbReference>
<dbReference type="NCBIfam" id="TIGR00506">
    <property type="entry name" value="ribB"/>
    <property type="match status" value="1"/>
</dbReference>
<feature type="site" description="Essential for DHBP synthase activity" evidence="17">
    <location>
        <position position="126"/>
    </location>
</feature>
<accession>A0ABZ2J2B1</accession>
<dbReference type="InterPro" id="IPR000422">
    <property type="entry name" value="DHBP_synthase_RibB"/>
</dbReference>
<keyword evidence="11 17" id="KW-0460">Magnesium</keyword>
<dbReference type="InterPro" id="IPR036144">
    <property type="entry name" value="RibA-like_sf"/>
</dbReference>
<dbReference type="Gene3D" id="3.90.870.10">
    <property type="entry name" value="DHBP synthase"/>
    <property type="match status" value="1"/>
</dbReference>
<dbReference type="GO" id="GO:0003935">
    <property type="term" value="F:GTP cyclohydrolase II activity"/>
    <property type="evidence" value="ECO:0007669"/>
    <property type="project" value="UniProtKB-EC"/>
</dbReference>
<dbReference type="InterPro" id="IPR000926">
    <property type="entry name" value="RibA"/>
</dbReference>
<dbReference type="Pfam" id="PF00925">
    <property type="entry name" value="GTP_cyclohydro2"/>
    <property type="match status" value="1"/>
</dbReference>
<feature type="binding site" evidence="17">
    <location>
        <position position="28"/>
    </location>
    <ligand>
        <name>Mg(2+)</name>
        <dbReference type="ChEBI" id="CHEBI:18420"/>
        <label>2</label>
    </ligand>
</feature>
<dbReference type="RefSeq" id="WP_338737179.1">
    <property type="nucleotide sequence ID" value="NZ_CP146612.1"/>
</dbReference>
<dbReference type="PIRSF" id="PIRSF001259">
    <property type="entry name" value="RibA"/>
    <property type="match status" value="1"/>
</dbReference>
<dbReference type="NCBIfam" id="NF006803">
    <property type="entry name" value="PRK09311.1"/>
    <property type="match status" value="1"/>
</dbReference>
<gene>
    <name evidence="17" type="primary">ribBA</name>
    <name evidence="19" type="ORF">V8247_07240</name>
</gene>
<dbReference type="GO" id="GO:0008686">
    <property type="term" value="F:3,4-dihydroxy-2-butanone-4-phosphate synthase activity"/>
    <property type="evidence" value="ECO:0007669"/>
    <property type="project" value="UniProtKB-EC"/>
</dbReference>
<evidence type="ECO:0000256" key="5">
    <source>
        <dbReference type="ARBA" id="ARBA00005520"/>
    </source>
</evidence>
<comment type="similarity">
    <text evidence="17">In the C-terminal section; belongs to the GTP cyclohydrolase II family.</text>
</comment>
<feature type="active site" description="Proton acceptor; for GTP cyclohydrolase activity" evidence="17">
    <location>
        <position position="330"/>
    </location>
</feature>
<comment type="pathway">
    <text evidence="4 17">Cofactor biosynthesis; riboflavin biosynthesis; 2-hydroxy-3-oxobutyl phosphate from D-ribulose 5-phosphate: step 1/1.</text>
</comment>
<feature type="binding site" evidence="17">
    <location>
        <position position="143"/>
    </location>
    <ligand>
        <name>Mg(2+)</name>
        <dbReference type="ChEBI" id="CHEBI:18420"/>
        <label>2</label>
    </ligand>
</feature>
<keyword evidence="10 17" id="KW-0862">Zinc</keyword>
<evidence type="ECO:0000256" key="17">
    <source>
        <dbReference type="HAMAP-Rule" id="MF_01283"/>
    </source>
</evidence>
<feature type="domain" description="GTP cyclohydrolase II" evidence="18">
    <location>
        <begin position="208"/>
        <end position="374"/>
    </location>
</feature>
<dbReference type="Pfam" id="PF00926">
    <property type="entry name" value="DHBP_synthase"/>
    <property type="match status" value="1"/>
</dbReference>
<evidence type="ECO:0000256" key="4">
    <source>
        <dbReference type="ARBA" id="ARBA00004904"/>
    </source>
</evidence>
<comment type="cofactor">
    <cofactor evidence="17">
        <name>Zn(2+)</name>
        <dbReference type="ChEBI" id="CHEBI:29105"/>
    </cofactor>
    <text evidence="17">Binds 1 zinc ion per subunit.</text>
</comment>
<evidence type="ECO:0000256" key="15">
    <source>
        <dbReference type="ARBA" id="ARBA00023268"/>
    </source>
</evidence>
<dbReference type="Proteomes" id="UP001375370">
    <property type="component" value="Chromosome"/>
</dbReference>
<keyword evidence="13 17" id="KW-0464">Manganese</keyword>
<feature type="binding site" evidence="17">
    <location>
        <position position="274"/>
    </location>
    <ligand>
        <name>GTP</name>
        <dbReference type="ChEBI" id="CHEBI:37565"/>
    </ligand>
</feature>
<feature type="site" description="Essential for DHBP synthase activity" evidence="17">
    <location>
        <position position="164"/>
    </location>
</feature>
<dbReference type="PANTHER" id="PTHR21327">
    <property type="entry name" value="GTP CYCLOHYDROLASE II-RELATED"/>
    <property type="match status" value="1"/>
</dbReference>
<dbReference type="InterPro" id="IPR017945">
    <property type="entry name" value="DHBP_synth_RibB-like_a/b_dom"/>
</dbReference>
<keyword evidence="15 17" id="KW-0511">Multifunctional enzyme</keyword>
<feature type="region of interest" description="GTP cyclohydrolase II" evidence="17">
    <location>
        <begin position="202"/>
        <end position="410"/>
    </location>
</feature>
<evidence type="ECO:0000256" key="2">
    <source>
        <dbReference type="ARBA" id="ARBA00002284"/>
    </source>
</evidence>
<comment type="pathway">
    <text evidence="3 17">Cofactor biosynthesis; riboflavin biosynthesis; 5-amino-6-(D-ribitylamino)uracil from GTP: step 1/4.</text>
</comment>
<evidence type="ECO:0000256" key="7">
    <source>
        <dbReference type="ARBA" id="ARBA00022723"/>
    </source>
</evidence>
<comment type="function">
    <text evidence="2 17">Catalyzes the conversion of D-ribulose 5-phosphate to formate and 3,4-dihydroxy-2-butanone 4-phosphate.</text>
</comment>
<dbReference type="InterPro" id="IPR016299">
    <property type="entry name" value="Riboflavin_synth_RibBA"/>
</dbReference>
<evidence type="ECO:0000256" key="16">
    <source>
        <dbReference type="ARBA" id="ARBA00049295"/>
    </source>
</evidence>
<dbReference type="NCBIfam" id="NF001591">
    <property type="entry name" value="PRK00393.1"/>
    <property type="match status" value="1"/>
</dbReference>
<feature type="binding site" evidence="17">
    <location>
        <position position="358"/>
    </location>
    <ligand>
        <name>GTP</name>
        <dbReference type="ChEBI" id="CHEBI:37565"/>
    </ligand>
</feature>
<keyword evidence="8 17" id="KW-0547">Nucleotide-binding</keyword>
<dbReference type="EC" id="3.5.4.25" evidence="17"/>
<dbReference type="CDD" id="cd00641">
    <property type="entry name" value="GTP_cyclohydro2"/>
    <property type="match status" value="1"/>
</dbReference>
<sequence>MTLAPIPEIIADIKAGKMVIIVDDEDRENEGDLVVAAEKATPDVINFMAKNGRGLICVSLTGERLDELNIPLMVQDNTAKHYTAFTVSVEARHRVSTGISAADRAETVRALVDPATRPEDLLRPGHTFPLRARDGGVLVRAGHTETSVDLARLAGLYPSGVICEIMDEDGTMARLPKLRELAAEWGLKIGSVEDLIAYRRRNEKLVRRVAEARLPTRYGEFSAIGFKSALETGEHLAMVYGDITDTTEPILVRVHSECLTGDVLGSMRCDCGEQLDLAMKQIAAAGRGVLLYMRQEGRGIGFHNKLSAYALQDQGLDTVEANERLGFGADLRDYGIGAQILADLGLHQIKLMTNNPKKVVGLEGYGLKVVETIPIEIPPNPHNLRYLETKRDKMGHIFKPAAKAEGVDNG</sequence>
<feature type="binding site" evidence="17">
    <location>
        <begin position="140"/>
        <end position="144"/>
    </location>
    <ligand>
        <name>D-ribulose 5-phosphate</name>
        <dbReference type="ChEBI" id="CHEBI:58121"/>
    </ligand>
</feature>
<feature type="binding site" evidence="17">
    <location>
        <position position="269"/>
    </location>
    <ligand>
        <name>Zn(2+)</name>
        <dbReference type="ChEBI" id="CHEBI:29105"/>
        <note>catalytic</note>
    </ligand>
</feature>
<feature type="binding site" evidence="17">
    <location>
        <position position="353"/>
    </location>
    <ligand>
        <name>GTP</name>
        <dbReference type="ChEBI" id="CHEBI:37565"/>
    </ligand>
</feature>
<comment type="function">
    <text evidence="17">Catalyzes the conversion of GTP to 2,5-diamino-6-ribosylamino-4(3H)-pyrimidinone 5'-phosphate (DARP), formate and pyrophosphate.</text>
</comment>
<dbReference type="EMBL" id="CP146612">
    <property type="protein sequence ID" value="WWX25046.1"/>
    <property type="molecule type" value="Genomic_DNA"/>
</dbReference>
<evidence type="ECO:0000256" key="6">
    <source>
        <dbReference type="ARBA" id="ARBA00022619"/>
    </source>
</evidence>
<evidence type="ECO:0000256" key="3">
    <source>
        <dbReference type="ARBA" id="ARBA00004853"/>
    </source>
</evidence>
<evidence type="ECO:0000313" key="19">
    <source>
        <dbReference type="EMBL" id="WWX25046.1"/>
    </source>
</evidence>
<evidence type="ECO:0000256" key="11">
    <source>
        <dbReference type="ARBA" id="ARBA00022842"/>
    </source>
</evidence>
<feature type="binding site" evidence="17">
    <location>
        <position position="28"/>
    </location>
    <ligand>
        <name>Mg(2+)</name>
        <dbReference type="ChEBI" id="CHEBI:18420"/>
        <label>1</label>
    </ligand>
</feature>
<feature type="region of interest" description="DHBP synthase" evidence="17">
    <location>
        <begin position="1"/>
        <end position="201"/>
    </location>
</feature>
<organism evidence="19 20">
    <name type="scientific">Candidatus Dehalogenimonas loeffleri</name>
    <dbReference type="NCBI Taxonomy" id="3127115"/>
    <lineage>
        <taxon>Bacteria</taxon>
        <taxon>Bacillati</taxon>
        <taxon>Chloroflexota</taxon>
        <taxon>Dehalococcoidia</taxon>
        <taxon>Dehalococcoidales</taxon>
        <taxon>Dehalococcoidaceae</taxon>
        <taxon>Dehalogenimonas</taxon>
    </lineage>
</organism>
<dbReference type="InterPro" id="IPR032677">
    <property type="entry name" value="GTP_cyclohydro_II"/>
</dbReference>
<evidence type="ECO:0000259" key="18">
    <source>
        <dbReference type="Pfam" id="PF00925"/>
    </source>
</evidence>
<keyword evidence="7 17" id="KW-0479">Metal-binding</keyword>
<keyword evidence="20" id="KW-1185">Reference proteome</keyword>
<comment type="catalytic activity">
    <reaction evidence="1 17">
        <text>D-ribulose 5-phosphate = (2S)-2-hydroxy-3-oxobutyl phosphate + formate + H(+)</text>
        <dbReference type="Rhea" id="RHEA:18457"/>
        <dbReference type="ChEBI" id="CHEBI:15378"/>
        <dbReference type="ChEBI" id="CHEBI:15740"/>
        <dbReference type="ChEBI" id="CHEBI:58121"/>
        <dbReference type="ChEBI" id="CHEBI:58830"/>
        <dbReference type="EC" id="4.1.99.12"/>
    </reaction>
</comment>
<dbReference type="SUPFAM" id="SSF142695">
    <property type="entry name" value="RibA-like"/>
    <property type="match status" value="1"/>
</dbReference>
<feature type="active site" description="Nucleophile; for GTP cyclohydrolase activity" evidence="17">
    <location>
        <position position="332"/>
    </location>
</feature>
<evidence type="ECO:0000256" key="13">
    <source>
        <dbReference type="ARBA" id="ARBA00023211"/>
    </source>
</evidence>
<evidence type="ECO:0000256" key="14">
    <source>
        <dbReference type="ARBA" id="ARBA00023239"/>
    </source>
</evidence>
<dbReference type="Gene3D" id="3.40.50.10990">
    <property type="entry name" value="GTP cyclohydrolase II"/>
    <property type="match status" value="1"/>
</dbReference>
<feature type="binding site" evidence="17">
    <location>
        <position position="32"/>
    </location>
    <ligand>
        <name>D-ribulose 5-phosphate</name>
        <dbReference type="ChEBI" id="CHEBI:58121"/>
    </ligand>
</feature>
<proteinExistence type="inferred from homology"/>
<feature type="binding site" evidence="17">
    <location>
        <position position="318"/>
    </location>
    <ligand>
        <name>GTP</name>
        <dbReference type="ChEBI" id="CHEBI:37565"/>
    </ligand>
</feature>
<comment type="catalytic activity">
    <reaction evidence="16 17">
        <text>GTP + 4 H2O = 2,5-diamino-6-hydroxy-4-(5-phosphoribosylamino)-pyrimidine + formate + 2 phosphate + 3 H(+)</text>
        <dbReference type="Rhea" id="RHEA:23704"/>
        <dbReference type="ChEBI" id="CHEBI:15377"/>
        <dbReference type="ChEBI" id="CHEBI:15378"/>
        <dbReference type="ChEBI" id="CHEBI:15740"/>
        <dbReference type="ChEBI" id="CHEBI:37565"/>
        <dbReference type="ChEBI" id="CHEBI:43474"/>
        <dbReference type="ChEBI" id="CHEBI:58614"/>
        <dbReference type="EC" id="3.5.4.25"/>
    </reaction>
</comment>
<evidence type="ECO:0000256" key="12">
    <source>
        <dbReference type="ARBA" id="ARBA00023134"/>
    </source>
</evidence>
<keyword evidence="12 17" id="KW-0342">GTP-binding</keyword>
<evidence type="ECO:0000256" key="8">
    <source>
        <dbReference type="ARBA" id="ARBA00022741"/>
    </source>
</evidence>
<evidence type="ECO:0000313" key="20">
    <source>
        <dbReference type="Proteomes" id="UP001375370"/>
    </source>
</evidence>
<keyword evidence="14 17" id="KW-0456">Lyase</keyword>
<feature type="binding site" evidence="17">
    <location>
        <begin position="253"/>
        <end position="257"/>
    </location>
    <ligand>
        <name>GTP</name>
        <dbReference type="ChEBI" id="CHEBI:37565"/>
    </ligand>
</feature>
<keyword evidence="6 17" id="KW-0686">Riboflavin biosynthesis</keyword>
<feature type="binding site" evidence="17">
    <location>
        <position position="271"/>
    </location>
    <ligand>
        <name>Zn(2+)</name>
        <dbReference type="ChEBI" id="CHEBI:29105"/>
        <note>catalytic</note>
    </ligand>
</feature>
<feature type="binding site" evidence="17">
    <location>
        <position position="258"/>
    </location>
    <ligand>
        <name>Zn(2+)</name>
        <dbReference type="ChEBI" id="CHEBI:29105"/>
        <note>catalytic</note>
    </ligand>
</feature>
<feature type="binding site" evidence="17">
    <location>
        <position position="164"/>
    </location>
    <ligand>
        <name>D-ribulose 5-phosphate</name>
        <dbReference type="ChEBI" id="CHEBI:58121"/>
    </ligand>
</feature>
<name>A0ABZ2J2B1_9CHLR</name>
<evidence type="ECO:0000256" key="1">
    <source>
        <dbReference type="ARBA" id="ARBA00000141"/>
    </source>
</evidence>
<comment type="similarity">
    <text evidence="5 17">In the N-terminal section; belongs to the DHBP synthase family.</text>
</comment>
<dbReference type="EC" id="4.1.99.12" evidence="17"/>